<feature type="region of interest" description="Disordered" evidence="1">
    <location>
        <begin position="35"/>
        <end position="64"/>
    </location>
</feature>
<name>A0A427NKV3_9BURK</name>
<proteinExistence type="predicted"/>
<accession>A0A427NKV3</accession>
<dbReference type="Proteomes" id="UP000272140">
    <property type="component" value="Unassembled WGS sequence"/>
</dbReference>
<reference evidence="3" key="1">
    <citation type="submission" date="2018-11" db="EMBL/GenBank/DDBJ databases">
        <title>FDA dAtabase for Regulatory Grade micrObial Sequences (FDA-ARGOS): Supporting development and validation of Infectious Disease Dx tests.</title>
        <authorList>
            <person name="Goldberg B."/>
            <person name="Campos J."/>
            <person name="Tallon L."/>
            <person name="Sadzewicz L."/>
            <person name="Zhao X."/>
            <person name="Vavikolanu K."/>
            <person name="Mehta A."/>
            <person name="Aluvathingal J."/>
            <person name="Nadendla S."/>
            <person name="Geyer C."/>
            <person name="Nandy P."/>
            <person name="Yan Y."/>
            <person name="Sichtig H."/>
        </authorList>
    </citation>
    <scope>NUCLEOTIDE SEQUENCE [LARGE SCALE GENOMIC DNA]</scope>
    <source>
        <strain evidence="3">FDAARGOS_544</strain>
    </source>
</reference>
<organism evidence="2 3">
    <name type="scientific">Burkholderia cenocepacia</name>
    <dbReference type="NCBI Taxonomy" id="95486"/>
    <lineage>
        <taxon>Bacteria</taxon>
        <taxon>Pseudomonadati</taxon>
        <taxon>Pseudomonadota</taxon>
        <taxon>Betaproteobacteria</taxon>
        <taxon>Burkholderiales</taxon>
        <taxon>Burkholderiaceae</taxon>
        <taxon>Burkholderia</taxon>
        <taxon>Burkholderia cepacia complex</taxon>
    </lineage>
</organism>
<evidence type="ECO:0000256" key="1">
    <source>
        <dbReference type="SAM" id="MobiDB-lite"/>
    </source>
</evidence>
<dbReference type="EMBL" id="RKIO01000004">
    <property type="protein sequence ID" value="RSC03434.1"/>
    <property type="molecule type" value="Genomic_DNA"/>
</dbReference>
<evidence type="ECO:0000313" key="3">
    <source>
        <dbReference type="Proteomes" id="UP000272140"/>
    </source>
</evidence>
<gene>
    <name evidence="2" type="ORF">EGT41_29355</name>
</gene>
<evidence type="ECO:0000313" key="2">
    <source>
        <dbReference type="EMBL" id="RSC03434.1"/>
    </source>
</evidence>
<protein>
    <submittedName>
        <fullName evidence="2">Uncharacterized protein</fullName>
    </submittedName>
</protein>
<dbReference type="AlphaFoldDB" id="A0A427NKV3"/>
<comment type="caution">
    <text evidence="2">The sequence shown here is derived from an EMBL/GenBank/DDBJ whole genome shotgun (WGS) entry which is preliminary data.</text>
</comment>
<sequence>MGGGGGGGGGLHGERAGQGGKCGILAEGAAGAARLGRDRGIRRRAEKASDRRPAISASTEWRSRSCRATDSRMAKCCLSTAAAG</sequence>